<dbReference type="GO" id="GO:0046540">
    <property type="term" value="C:U4/U6 x U5 tri-snRNP complex"/>
    <property type="evidence" value="ECO:0007669"/>
    <property type="project" value="EnsemblFungi"/>
</dbReference>
<feature type="region of interest" description="Disordered" evidence="5">
    <location>
        <begin position="247"/>
        <end position="269"/>
    </location>
</feature>
<organism evidence="8 9">
    <name type="scientific">Wickerhamomyces anomalus (strain ATCC 58044 / CBS 1984 / NCYC 433 / NRRL Y-366-8)</name>
    <name type="common">Yeast</name>
    <name type="synonym">Hansenula anomala</name>
    <dbReference type="NCBI Taxonomy" id="683960"/>
    <lineage>
        <taxon>Eukaryota</taxon>
        <taxon>Fungi</taxon>
        <taxon>Dikarya</taxon>
        <taxon>Ascomycota</taxon>
        <taxon>Saccharomycotina</taxon>
        <taxon>Saccharomycetes</taxon>
        <taxon>Phaffomycetales</taxon>
        <taxon>Wickerhamomycetaceae</taxon>
        <taxon>Wickerhamomyces</taxon>
    </lineage>
</organism>
<protein>
    <submittedName>
        <fullName evidence="8">Uncharacterized protein</fullName>
    </submittedName>
</protein>
<keyword evidence="2" id="KW-0507">mRNA processing</keyword>
<evidence type="ECO:0000259" key="7">
    <source>
        <dbReference type="Pfam" id="PF08572"/>
    </source>
</evidence>
<name>A0A1E3P8M3_WICAA</name>
<evidence type="ECO:0000313" key="9">
    <source>
        <dbReference type="Proteomes" id="UP000094112"/>
    </source>
</evidence>
<dbReference type="PANTHER" id="PTHR14212:SF0">
    <property type="entry name" value="U4_U6 SMALL NUCLEAR RIBONUCLEOPROTEIN PRP3"/>
    <property type="match status" value="1"/>
</dbReference>
<proteinExistence type="predicted"/>
<accession>A0A1E3P8M3</accession>
<dbReference type="CDD" id="cd24162">
    <property type="entry name" value="Prp3_C"/>
    <property type="match status" value="1"/>
</dbReference>
<comment type="subcellular location">
    <subcellularLocation>
        <location evidence="1">Nucleus</location>
    </subcellularLocation>
</comment>
<keyword evidence="9" id="KW-1185">Reference proteome</keyword>
<evidence type="ECO:0000256" key="5">
    <source>
        <dbReference type="SAM" id="MobiDB-lite"/>
    </source>
</evidence>
<dbReference type="InterPro" id="IPR013881">
    <property type="entry name" value="Pre-mRNA_splic_Prp3_dom"/>
</dbReference>
<evidence type="ECO:0000259" key="6">
    <source>
        <dbReference type="Pfam" id="PF06544"/>
    </source>
</evidence>
<dbReference type="GO" id="GO:0045292">
    <property type="term" value="P:mRNA cis splicing, via spliceosome"/>
    <property type="evidence" value="ECO:0007669"/>
    <property type="project" value="EnsemblFungi"/>
</dbReference>
<dbReference type="AlphaFoldDB" id="A0A1E3P8M3"/>
<dbReference type="PANTHER" id="PTHR14212">
    <property type="entry name" value="U4/U6-ASSOCIATED RNA SPLICING FACTOR-RELATED"/>
    <property type="match status" value="1"/>
</dbReference>
<feature type="compositionally biased region" description="Basic and acidic residues" evidence="5">
    <location>
        <begin position="1"/>
        <end position="22"/>
    </location>
</feature>
<dbReference type="InterPro" id="IPR027104">
    <property type="entry name" value="Prp3"/>
</dbReference>
<reference evidence="8 9" key="1">
    <citation type="journal article" date="2016" name="Proc. Natl. Acad. Sci. U.S.A.">
        <title>Comparative genomics of biotechnologically important yeasts.</title>
        <authorList>
            <person name="Riley R."/>
            <person name="Haridas S."/>
            <person name="Wolfe K.H."/>
            <person name="Lopes M.R."/>
            <person name="Hittinger C.T."/>
            <person name="Goeker M."/>
            <person name="Salamov A.A."/>
            <person name="Wisecaver J.H."/>
            <person name="Long T.M."/>
            <person name="Calvey C.H."/>
            <person name="Aerts A.L."/>
            <person name="Barry K.W."/>
            <person name="Choi C."/>
            <person name="Clum A."/>
            <person name="Coughlan A.Y."/>
            <person name="Deshpande S."/>
            <person name="Douglass A.P."/>
            <person name="Hanson S.J."/>
            <person name="Klenk H.-P."/>
            <person name="LaButti K.M."/>
            <person name="Lapidus A."/>
            <person name="Lindquist E.A."/>
            <person name="Lipzen A.M."/>
            <person name="Meier-Kolthoff J.P."/>
            <person name="Ohm R.A."/>
            <person name="Otillar R.P."/>
            <person name="Pangilinan J.L."/>
            <person name="Peng Y."/>
            <person name="Rokas A."/>
            <person name="Rosa C.A."/>
            <person name="Scheuner C."/>
            <person name="Sibirny A.A."/>
            <person name="Slot J.C."/>
            <person name="Stielow J.B."/>
            <person name="Sun H."/>
            <person name="Kurtzman C.P."/>
            <person name="Blackwell M."/>
            <person name="Grigoriev I.V."/>
            <person name="Jeffries T.W."/>
        </authorList>
    </citation>
    <scope>NUCLEOTIDE SEQUENCE [LARGE SCALE GENOMIC DNA]</scope>
    <source>
        <strain evidence="9">ATCC 58044 / CBS 1984 / NCYC 433 / NRRL Y-366-8</strain>
    </source>
</reference>
<dbReference type="EMBL" id="KV454209">
    <property type="protein sequence ID" value="ODQ61302.1"/>
    <property type="molecule type" value="Genomic_DNA"/>
</dbReference>
<gene>
    <name evidence="8" type="ORF">WICANDRAFT_83474</name>
</gene>
<sequence>MPPKRHLEDESKNPDKRQKGDIVGRGLNVELHPLLQGQTDTTISQPIDNPNINKVNKRGYKVNPYLDNLDRSRKKRELQFNESGKYIEQANEIRKQQRLAELKRKIDESTKKAGLEPDLAIGEDLYKVAKPPQVEWWDEPLLIDGDYAKINQDAISPYIQHPVPINAPWERHLPPPKPLYLTKKEMKRIRRNDRAEKYKEQQDRIKLGLEPAPPPKVKLSNLMSALTNEAIKDPTAVEQRVRKEVEERRLKHEATNEERKLTKEERHEKENAKYERDLEKGYCTAVFIVDKLVHPSHKFKLDINAKQLNLVGVVLYNEQFNLVIVEGSEKNIKFYKKLMLNRIKWTDSTTVDEQHFDLSKNKCQILWEGQLKDLHFKKWSKFHADDEETAVEFLKRFSVENYWREGKVKVNQ</sequence>
<dbReference type="RefSeq" id="XP_019040509.1">
    <property type="nucleotide sequence ID" value="XM_019185550.1"/>
</dbReference>
<dbReference type="Pfam" id="PF06544">
    <property type="entry name" value="Prp3_C"/>
    <property type="match status" value="1"/>
</dbReference>
<feature type="domain" description="Small nuclear ribonucleoprotein Prp3 C-terminal" evidence="6">
    <location>
        <begin position="285"/>
        <end position="404"/>
    </location>
</feature>
<dbReference type="InterPro" id="IPR010541">
    <property type="entry name" value="Prp3_C"/>
</dbReference>
<keyword evidence="4" id="KW-0539">Nucleus</keyword>
<evidence type="ECO:0000313" key="8">
    <source>
        <dbReference type="EMBL" id="ODQ61302.1"/>
    </source>
</evidence>
<feature type="domain" description="Pre-mRNA-splicing factor 3" evidence="7">
    <location>
        <begin position="63"/>
        <end position="262"/>
    </location>
</feature>
<evidence type="ECO:0000256" key="2">
    <source>
        <dbReference type="ARBA" id="ARBA00022664"/>
    </source>
</evidence>
<dbReference type="OrthoDB" id="10264544at2759"/>
<keyword evidence="3" id="KW-0508">mRNA splicing</keyword>
<dbReference type="Pfam" id="PF08572">
    <property type="entry name" value="PRP3"/>
    <property type="match status" value="1"/>
</dbReference>
<evidence type="ECO:0000256" key="4">
    <source>
        <dbReference type="ARBA" id="ARBA00023242"/>
    </source>
</evidence>
<dbReference type="STRING" id="683960.A0A1E3P8M3"/>
<dbReference type="GeneID" id="30202796"/>
<dbReference type="Proteomes" id="UP000094112">
    <property type="component" value="Unassembled WGS sequence"/>
</dbReference>
<evidence type="ECO:0000256" key="1">
    <source>
        <dbReference type="ARBA" id="ARBA00004123"/>
    </source>
</evidence>
<feature type="region of interest" description="Disordered" evidence="5">
    <location>
        <begin position="1"/>
        <end position="24"/>
    </location>
</feature>
<dbReference type="GO" id="GO:0000387">
    <property type="term" value="P:spliceosomal snRNP assembly"/>
    <property type="evidence" value="ECO:0007669"/>
    <property type="project" value="EnsemblFungi"/>
</dbReference>
<evidence type="ECO:0000256" key="3">
    <source>
        <dbReference type="ARBA" id="ARBA00023187"/>
    </source>
</evidence>